<feature type="transmembrane region" description="Helical" evidence="7">
    <location>
        <begin position="110"/>
        <end position="128"/>
    </location>
</feature>
<feature type="transmembrane region" description="Helical" evidence="7">
    <location>
        <begin position="303"/>
        <end position="320"/>
    </location>
</feature>
<evidence type="ECO:0000256" key="1">
    <source>
        <dbReference type="ARBA" id="ARBA00004141"/>
    </source>
</evidence>
<reference evidence="9 10" key="1">
    <citation type="journal article" date="2017" name="Mycologia">
        <title>Bifiguratus adelaidae, gen. et sp. nov., a new member of Mucoromycotina in endophytic and soil-dwelling habitats.</title>
        <authorList>
            <person name="Torres-Cruz T.J."/>
            <person name="Billingsley Tobias T.L."/>
            <person name="Almatruk M."/>
            <person name="Hesse C."/>
            <person name="Kuske C.R."/>
            <person name="Desiro A."/>
            <person name="Benucci G.M."/>
            <person name="Bonito G."/>
            <person name="Stajich J.E."/>
            <person name="Dunlap C."/>
            <person name="Arnold A.E."/>
            <person name="Porras-Alfaro A."/>
        </authorList>
    </citation>
    <scope>NUCLEOTIDE SEQUENCE [LARGE SCALE GENOMIC DNA]</scope>
    <source>
        <strain evidence="9 10">AZ0501</strain>
    </source>
</reference>
<evidence type="ECO:0000256" key="6">
    <source>
        <dbReference type="SAM" id="MobiDB-lite"/>
    </source>
</evidence>
<accession>A0A261Y2S3</accession>
<protein>
    <recommendedName>
        <fullName evidence="8">Major facilitator superfamily (MFS) profile domain-containing protein</fullName>
    </recommendedName>
</protein>
<dbReference type="OrthoDB" id="419616at2759"/>
<evidence type="ECO:0000259" key="8">
    <source>
        <dbReference type="PROSITE" id="PS50850"/>
    </source>
</evidence>
<feature type="transmembrane region" description="Helical" evidence="7">
    <location>
        <begin position="375"/>
        <end position="393"/>
    </location>
</feature>
<feature type="transmembrane region" description="Helical" evidence="7">
    <location>
        <begin position="408"/>
        <end position="435"/>
    </location>
</feature>
<feature type="domain" description="Major facilitator superfamily (MFS) profile" evidence="8">
    <location>
        <begin position="17"/>
        <end position="508"/>
    </location>
</feature>
<dbReference type="AlphaFoldDB" id="A0A261Y2S3"/>
<comment type="caution">
    <text evidence="9">The sequence shown here is derived from an EMBL/GenBank/DDBJ whole genome shotgun (WGS) entry which is preliminary data.</text>
</comment>
<dbReference type="PROSITE" id="PS50850">
    <property type="entry name" value="MFS"/>
    <property type="match status" value="1"/>
</dbReference>
<feature type="transmembrane region" description="Helical" evidence="7">
    <location>
        <begin position="18"/>
        <end position="43"/>
    </location>
</feature>
<dbReference type="InterPro" id="IPR020846">
    <property type="entry name" value="MFS_dom"/>
</dbReference>
<feature type="transmembrane region" description="Helical" evidence="7">
    <location>
        <begin position="148"/>
        <end position="169"/>
    </location>
</feature>
<dbReference type="Proteomes" id="UP000242875">
    <property type="component" value="Unassembled WGS sequence"/>
</dbReference>
<dbReference type="Gene3D" id="1.20.1250.20">
    <property type="entry name" value="MFS general substrate transporter like domains"/>
    <property type="match status" value="1"/>
</dbReference>
<feature type="region of interest" description="Disordered" evidence="6">
    <location>
        <begin position="261"/>
        <end position="293"/>
    </location>
</feature>
<dbReference type="PANTHER" id="PTHR23504">
    <property type="entry name" value="MAJOR FACILITATOR SUPERFAMILY DOMAIN-CONTAINING PROTEIN 10"/>
    <property type="match status" value="1"/>
</dbReference>
<feature type="compositionally biased region" description="Low complexity" evidence="6">
    <location>
        <begin position="282"/>
        <end position="293"/>
    </location>
</feature>
<evidence type="ECO:0000256" key="4">
    <source>
        <dbReference type="ARBA" id="ARBA00022989"/>
    </source>
</evidence>
<feature type="transmembrane region" description="Helical" evidence="7">
    <location>
        <begin position="195"/>
        <end position="217"/>
    </location>
</feature>
<keyword evidence="2" id="KW-0813">Transport</keyword>
<dbReference type="CDD" id="cd17330">
    <property type="entry name" value="MFS_SLC46_TetA_like"/>
    <property type="match status" value="1"/>
</dbReference>
<keyword evidence="4 7" id="KW-1133">Transmembrane helix</keyword>
<feature type="transmembrane region" description="Helical" evidence="7">
    <location>
        <begin position="87"/>
        <end position="104"/>
    </location>
</feature>
<dbReference type="EMBL" id="MVBO01000027">
    <property type="protein sequence ID" value="OZJ04906.1"/>
    <property type="molecule type" value="Genomic_DNA"/>
</dbReference>
<evidence type="ECO:0000313" key="10">
    <source>
        <dbReference type="Proteomes" id="UP000242875"/>
    </source>
</evidence>
<keyword evidence="10" id="KW-1185">Reference proteome</keyword>
<feature type="transmembrane region" description="Helical" evidence="7">
    <location>
        <begin position="461"/>
        <end position="480"/>
    </location>
</feature>
<keyword evidence="5 7" id="KW-0472">Membrane</keyword>
<dbReference type="GO" id="GO:0022857">
    <property type="term" value="F:transmembrane transporter activity"/>
    <property type="evidence" value="ECO:0007669"/>
    <property type="project" value="InterPro"/>
</dbReference>
<comment type="subcellular location">
    <subcellularLocation>
        <location evidence="1">Membrane</location>
        <topology evidence="1">Multi-pass membrane protein</topology>
    </subcellularLocation>
</comment>
<evidence type="ECO:0000313" key="9">
    <source>
        <dbReference type="EMBL" id="OZJ04906.1"/>
    </source>
</evidence>
<dbReference type="InterPro" id="IPR036259">
    <property type="entry name" value="MFS_trans_sf"/>
</dbReference>
<proteinExistence type="predicted"/>
<evidence type="ECO:0000256" key="3">
    <source>
        <dbReference type="ARBA" id="ARBA00022692"/>
    </source>
</evidence>
<dbReference type="GO" id="GO:0016020">
    <property type="term" value="C:membrane"/>
    <property type="evidence" value="ECO:0007669"/>
    <property type="project" value="UniProtKB-SubCell"/>
</dbReference>
<dbReference type="InterPro" id="IPR011701">
    <property type="entry name" value="MFS"/>
</dbReference>
<organism evidence="9 10">
    <name type="scientific">Bifiguratus adelaidae</name>
    <dbReference type="NCBI Taxonomy" id="1938954"/>
    <lineage>
        <taxon>Eukaryota</taxon>
        <taxon>Fungi</taxon>
        <taxon>Fungi incertae sedis</taxon>
        <taxon>Mucoromycota</taxon>
        <taxon>Mucoromycotina</taxon>
        <taxon>Endogonomycetes</taxon>
        <taxon>Endogonales</taxon>
        <taxon>Endogonales incertae sedis</taxon>
        <taxon>Bifiguratus</taxon>
    </lineage>
</organism>
<feature type="transmembrane region" description="Helical" evidence="7">
    <location>
        <begin position="340"/>
        <end position="363"/>
    </location>
</feature>
<keyword evidence="3 7" id="KW-0812">Transmembrane</keyword>
<feature type="compositionally biased region" description="Polar residues" evidence="6">
    <location>
        <begin position="266"/>
        <end position="276"/>
    </location>
</feature>
<evidence type="ECO:0000256" key="2">
    <source>
        <dbReference type="ARBA" id="ARBA00022448"/>
    </source>
</evidence>
<evidence type="ECO:0000256" key="5">
    <source>
        <dbReference type="ARBA" id="ARBA00023136"/>
    </source>
</evidence>
<sequence>MQEIEALLGEKPFPRRQLFILCICRFAEPVCFTVLFPFMYFMVRDFHVTDDPNKIPYYVGYIASSFAIAQFWLPWGYLSDRIGRRPVILMGLVGTITSIILFGLSQSYMWALLSRSLCGLLNGNVGVLKSMVAELTVDLSESQRARAFSLLPLMFGLGSILGPMLGGFLNHPVEQFPALFDGRGAFTNFFRHYPYFLPCFVGGLICFLGLMVGVFFLEETLGGKTEIETLDKMVTESARSPAETIHAPSLREARRMSQPNYGAMSNADSSPTSTKCVPSRASSPTPTMTNSTPTLRSVLTKPVLYIVGTYAMVCLQSIIYEELYVIWAAQPLSSGGLAFTSHQIGISLSIAGGMTLGVQLLCWPWIQRRLGTLRCFRTALWVYVIIYFLQGYIRELINFHDNVRDNTLVWIALVMALLFKTICSVTVFTSSMILISNSAPSLSTLGTINGFAQCMASGTRAIGPAVGGALYSWGLAQAWLPWHLRVQVVWLVLALVGFCTFSLSQKVRAGTFGKGIADDEDEDE</sequence>
<dbReference type="Pfam" id="PF07690">
    <property type="entry name" value="MFS_1"/>
    <property type="match status" value="1"/>
</dbReference>
<evidence type="ECO:0000256" key="7">
    <source>
        <dbReference type="SAM" id="Phobius"/>
    </source>
</evidence>
<gene>
    <name evidence="9" type="ORF">BZG36_02505</name>
</gene>
<dbReference type="PANTHER" id="PTHR23504:SF15">
    <property type="entry name" value="MAJOR FACILITATOR SUPERFAMILY (MFS) PROFILE DOMAIN-CONTAINING PROTEIN"/>
    <property type="match status" value="1"/>
</dbReference>
<dbReference type="SUPFAM" id="SSF103473">
    <property type="entry name" value="MFS general substrate transporter"/>
    <property type="match status" value="1"/>
</dbReference>
<feature type="transmembrane region" description="Helical" evidence="7">
    <location>
        <begin position="486"/>
        <end position="504"/>
    </location>
</feature>
<feature type="transmembrane region" description="Helical" evidence="7">
    <location>
        <begin position="55"/>
        <end position="75"/>
    </location>
</feature>
<name>A0A261Y2S3_9FUNG</name>